<name>A0ACA9N5Z9_9GLOM</name>
<proteinExistence type="predicted"/>
<evidence type="ECO:0000313" key="2">
    <source>
        <dbReference type="Proteomes" id="UP000789702"/>
    </source>
</evidence>
<evidence type="ECO:0000313" key="1">
    <source>
        <dbReference type="EMBL" id="CAG8634616.1"/>
    </source>
</evidence>
<sequence>SSNTHKEGNSDSNRSDKGNIYYKNDRYDKGNRYVEGDGYNKEFCYSSIKSTLNLESYLEKYNIQETLLEIKTKYMQSKSDELELLLSNNESESPYLNNETKTLSSNIESDLELEKILKNDNKSETELLYLNDELELLSSNIE</sequence>
<organism evidence="1 2">
    <name type="scientific">Dentiscutata heterogama</name>
    <dbReference type="NCBI Taxonomy" id="1316150"/>
    <lineage>
        <taxon>Eukaryota</taxon>
        <taxon>Fungi</taxon>
        <taxon>Fungi incertae sedis</taxon>
        <taxon>Mucoromycota</taxon>
        <taxon>Glomeromycotina</taxon>
        <taxon>Glomeromycetes</taxon>
        <taxon>Diversisporales</taxon>
        <taxon>Gigasporaceae</taxon>
        <taxon>Dentiscutata</taxon>
    </lineage>
</organism>
<keyword evidence="2" id="KW-1185">Reference proteome</keyword>
<protein>
    <submittedName>
        <fullName evidence="1">1927_t:CDS:1</fullName>
    </submittedName>
</protein>
<feature type="non-terminal residue" evidence="1">
    <location>
        <position position="1"/>
    </location>
</feature>
<gene>
    <name evidence="1" type="ORF">DHETER_LOCUS8548</name>
</gene>
<accession>A0ACA9N5Z9</accession>
<dbReference type="EMBL" id="CAJVPU010013723">
    <property type="protein sequence ID" value="CAG8634616.1"/>
    <property type="molecule type" value="Genomic_DNA"/>
</dbReference>
<dbReference type="Proteomes" id="UP000789702">
    <property type="component" value="Unassembled WGS sequence"/>
</dbReference>
<comment type="caution">
    <text evidence="1">The sequence shown here is derived from an EMBL/GenBank/DDBJ whole genome shotgun (WGS) entry which is preliminary data.</text>
</comment>
<reference evidence="1" key="1">
    <citation type="submission" date="2021-06" db="EMBL/GenBank/DDBJ databases">
        <authorList>
            <person name="Kallberg Y."/>
            <person name="Tangrot J."/>
            <person name="Rosling A."/>
        </authorList>
    </citation>
    <scope>NUCLEOTIDE SEQUENCE</scope>
    <source>
        <strain evidence="1">IL203A</strain>
    </source>
</reference>